<dbReference type="SUPFAM" id="SSF63829">
    <property type="entry name" value="Calcium-dependent phosphotriesterase"/>
    <property type="match status" value="1"/>
</dbReference>
<keyword evidence="3" id="KW-1185">Reference proteome</keyword>
<comment type="caution">
    <text evidence="2">The sequence shown here is derived from an EMBL/GenBank/DDBJ whole genome shotgun (WGS) entry which is preliminary data.</text>
</comment>
<accession>A0ABW1ZCS0</accession>
<keyword evidence="1" id="KW-0732">Signal</keyword>
<dbReference type="PROSITE" id="PS51257">
    <property type="entry name" value="PROKAR_LIPOPROTEIN"/>
    <property type="match status" value="1"/>
</dbReference>
<gene>
    <name evidence="2" type="ORF">ACFQBQ_12800</name>
</gene>
<dbReference type="Gene3D" id="2.130.10.10">
    <property type="entry name" value="YVTN repeat-like/Quinoprotein amine dehydrogenase"/>
    <property type="match status" value="1"/>
</dbReference>
<evidence type="ECO:0008006" key="4">
    <source>
        <dbReference type="Google" id="ProtNLM"/>
    </source>
</evidence>
<evidence type="ECO:0000313" key="2">
    <source>
        <dbReference type="EMBL" id="MFC6646447.1"/>
    </source>
</evidence>
<sequence>MTQALRIAVALSSLSALALSGCALQTTATSSSQLASAVTGHAMGGRQPISGATVTLYRAGKTGNGSAPTVLGTGTTDSTGAFSISHNSTTCSDPDQLYLVAAGGDPGVGSTNTSNVLVEALGSCSSISSSTNVVINELTTVIAAEALAGFSTQDGSSTAIGSVAANTLGLKNAFGTATSLISLTGALQQTTANGGKVPYTLLASLGNSLAACVNSAGLSSAGCTTIVTADFGGVTPANTWQIALQWAKYPMSNAATVFANATSATNFYTPALAAAPHDLSVAIQYAGGTQSNGTTAATGPSDVRVDGSGNIWVAGMASAPLVELSANGALLSPSGGWGSSALQAVTTGKQLAIDAASPLNLWLADSSGYVWKYTPSTATTTQITVPTAIYIAGSTSSTTAVAGNPYGISVDASNNVWFGTYKSSSLGYFGRIPASSITPDTSYAGTPTFPSTSVGSRYVAVSPTTGDILGNGTGSGFYNFLSPYTGAVAQGTTTTNYHSGGSAFTASGAAWTAIIGSTSSSYSAGYGGVCVSTTNTAGCSSKYFFPQPYGSTALAYTTNYFGSTIAIDSNNMIFAPASQLSGGANLFLFNTASGKYLTNGGLIDGYSTSAKTYGDGLEPVDATGASVLASATTTIVTTGTSPLPGVAVDPSGSVWLVNTAAPTYPVLQILGVAAPTGSISAVPLV</sequence>
<evidence type="ECO:0000256" key="1">
    <source>
        <dbReference type="SAM" id="SignalP"/>
    </source>
</evidence>
<dbReference type="EMBL" id="JBHSWI010000001">
    <property type="protein sequence ID" value="MFC6646447.1"/>
    <property type="molecule type" value="Genomic_DNA"/>
</dbReference>
<organism evidence="2 3">
    <name type="scientific">Granulicella cerasi</name>
    <dbReference type="NCBI Taxonomy" id="741063"/>
    <lineage>
        <taxon>Bacteria</taxon>
        <taxon>Pseudomonadati</taxon>
        <taxon>Acidobacteriota</taxon>
        <taxon>Terriglobia</taxon>
        <taxon>Terriglobales</taxon>
        <taxon>Acidobacteriaceae</taxon>
        <taxon>Granulicella</taxon>
    </lineage>
</organism>
<dbReference type="InterPro" id="IPR015943">
    <property type="entry name" value="WD40/YVTN_repeat-like_dom_sf"/>
</dbReference>
<feature type="chain" id="PRO_5047304564" description="NHL repeat containing protein" evidence="1">
    <location>
        <begin position="19"/>
        <end position="685"/>
    </location>
</feature>
<evidence type="ECO:0000313" key="3">
    <source>
        <dbReference type="Proteomes" id="UP001596391"/>
    </source>
</evidence>
<feature type="signal peptide" evidence="1">
    <location>
        <begin position="1"/>
        <end position="18"/>
    </location>
</feature>
<reference evidence="3" key="1">
    <citation type="journal article" date="2019" name="Int. J. Syst. Evol. Microbiol.">
        <title>The Global Catalogue of Microorganisms (GCM) 10K type strain sequencing project: providing services to taxonomists for standard genome sequencing and annotation.</title>
        <authorList>
            <consortium name="The Broad Institute Genomics Platform"/>
            <consortium name="The Broad Institute Genome Sequencing Center for Infectious Disease"/>
            <person name="Wu L."/>
            <person name="Ma J."/>
        </authorList>
    </citation>
    <scope>NUCLEOTIDE SEQUENCE [LARGE SCALE GENOMIC DNA]</scope>
    <source>
        <strain evidence="3">CGMCC 1.16026</strain>
    </source>
</reference>
<dbReference type="RefSeq" id="WP_263370116.1">
    <property type="nucleotide sequence ID" value="NZ_JAGSYD010000001.1"/>
</dbReference>
<protein>
    <recommendedName>
        <fullName evidence="4">NHL repeat containing protein</fullName>
    </recommendedName>
</protein>
<name>A0ABW1ZCS0_9BACT</name>
<dbReference type="Proteomes" id="UP001596391">
    <property type="component" value="Unassembled WGS sequence"/>
</dbReference>
<proteinExistence type="predicted"/>